<dbReference type="SUPFAM" id="SSF144232">
    <property type="entry name" value="HIT/MYND zinc finger-like"/>
    <property type="match status" value="1"/>
</dbReference>
<keyword evidence="3" id="KW-0862">Zinc</keyword>
<evidence type="ECO:0000313" key="6">
    <source>
        <dbReference type="Proteomes" id="UP001153321"/>
    </source>
</evidence>
<reference evidence="5" key="1">
    <citation type="submission" date="2022-02" db="EMBL/GenBank/DDBJ databases">
        <authorList>
            <person name="King R."/>
        </authorList>
    </citation>
    <scope>NUCLEOTIDE SEQUENCE</scope>
</reference>
<sequence>MYGDIERTWYNPWRWMIKPLPTYTDFLYSNPKYTNPIYTRFIHTIPIYANPIFSHFCHKDSIYTSFKSTESKYLNFICVKALWDQDDPMYTDPVETRPTNSGPIYTNAMYKHPMNTMSVYTTPVHVTAMHATPMQATRIHPKPILVRNIPCVRLRKIEEPAVQQIKTQVNGGSRWLCPGDVLTLRINRFIRRMNEPLVLGYTDHIDDYQRAFIRTIDTHFDEKGNLLTDELRATEALLVGIGVREKPSNCGVCRRICSTVCSTCRVAYFCSARCIRYLAALHVHECTSMRNYRIQFYMEQERLRRRLRA</sequence>
<proteinExistence type="predicted"/>
<dbReference type="AlphaFoldDB" id="A0A9P0IHG4"/>
<dbReference type="Proteomes" id="UP001153321">
    <property type="component" value="Chromosome Z"/>
</dbReference>
<dbReference type="PROSITE" id="PS01360">
    <property type="entry name" value="ZF_MYND_1"/>
    <property type="match status" value="1"/>
</dbReference>
<dbReference type="GO" id="GO:0008270">
    <property type="term" value="F:zinc ion binding"/>
    <property type="evidence" value="ECO:0007669"/>
    <property type="project" value="UniProtKB-KW"/>
</dbReference>
<protein>
    <recommendedName>
        <fullName evidence="4">MYND-type domain-containing protein</fullName>
    </recommendedName>
</protein>
<evidence type="ECO:0000259" key="4">
    <source>
        <dbReference type="PROSITE" id="PS01360"/>
    </source>
</evidence>
<evidence type="ECO:0000313" key="5">
    <source>
        <dbReference type="EMBL" id="CAH1647401.1"/>
    </source>
</evidence>
<feature type="domain" description="MYND-type" evidence="4">
    <location>
        <begin position="250"/>
        <end position="286"/>
    </location>
</feature>
<name>A0A9P0IHG4_SPOLI</name>
<organism evidence="5 6">
    <name type="scientific">Spodoptera littoralis</name>
    <name type="common">Egyptian cotton leafworm</name>
    <dbReference type="NCBI Taxonomy" id="7109"/>
    <lineage>
        <taxon>Eukaryota</taxon>
        <taxon>Metazoa</taxon>
        <taxon>Ecdysozoa</taxon>
        <taxon>Arthropoda</taxon>
        <taxon>Hexapoda</taxon>
        <taxon>Insecta</taxon>
        <taxon>Pterygota</taxon>
        <taxon>Neoptera</taxon>
        <taxon>Endopterygota</taxon>
        <taxon>Lepidoptera</taxon>
        <taxon>Glossata</taxon>
        <taxon>Ditrysia</taxon>
        <taxon>Noctuoidea</taxon>
        <taxon>Noctuidae</taxon>
        <taxon>Amphipyrinae</taxon>
        <taxon>Spodoptera</taxon>
    </lineage>
</organism>
<keyword evidence="2" id="KW-0863">Zinc-finger</keyword>
<dbReference type="InterPro" id="IPR002893">
    <property type="entry name" value="Znf_MYND"/>
</dbReference>
<dbReference type="EMBL" id="LR824562">
    <property type="protein sequence ID" value="CAH1647401.1"/>
    <property type="molecule type" value="Genomic_DNA"/>
</dbReference>
<gene>
    <name evidence="5" type="ORF">SPLIT_LOCUS12752</name>
</gene>
<evidence type="ECO:0000256" key="3">
    <source>
        <dbReference type="ARBA" id="ARBA00022833"/>
    </source>
</evidence>
<evidence type="ECO:0000256" key="1">
    <source>
        <dbReference type="ARBA" id="ARBA00022723"/>
    </source>
</evidence>
<evidence type="ECO:0000256" key="2">
    <source>
        <dbReference type="ARBA" id="ARBA00022771"/>
    </source>
</evidence>
<keyword evidence="1" id="KW-0479">Metal-binding</keyword>
<keyword evidence="6" id="KW-1185">Reference proteome</keyword>
<accession>A0A9P0IHG4</accession>